<dbReference type="PANTHER" id="PTHR15654:SF2">
    <property type="entry name" value="COILED-COIL DOMAIN-CONTAINING PROTEIN 113"/>
    <property type="match status" value="1"/>
</dbReference>
<evidence type="ECO:0000256" key="5">
    <source>
        <dbReference type="ARBA" id="ARBA00044506"/>
    </source>
</evidence>
<keyword evidence="2" id="KW-0970">Cilium biogenesis/degradation</keyword>
<evidence type="ECO:0000259" key="8">
    <source>
        <dbReference type="Pfam" id="PF13870"/>
    </source>
</evidence>
<keyword evidence="3 7" id="KW-0175">Coiled coil</keyword>
<evidence type="ECO:0000313" key="9">
    <source>
        <dbReference type="EMBL" id="KAF7993378.1"/>
    </source>
</evidence>
<dbReference type="GO" id="GO:0005930">
    <property type="term" value="C:axoneme"/>
    <property type="evidence" value="ECO:0007669"/>
    <property type="project" value="TreeGrafter"/>
</dbReference>
<evidence type="ECO:0000256" key="3">
    <source>
        <dbReference type="ARBA" id="ARBA00023054"/>
    </source>
</evidence>
<name>A0A835CTK4_APHGI</name>
<dbReference type="GO" id="GO:0036064">
    <property type="term" value="C:ciliary basal body"/>
    <property type="evidence" value="ECO:0007669"/>
    <property type="project" value="TreeGrafter"/>
</dbReference>
<dbReference type="OrthoDB" id="10259713at2759"/>
<comment type="caution">
    <text evidence="9">The sequence shown here is derived from an EMBL/GenBank/DDBJ whole genome shotgun (WGS) entry which is preliminary data.</text>
</comment>
<protein>
    <recommendedName>
        <fullName evidence="6">Cilia- and flagella-associated protein 263</fullName>
    </recommendedName>
</protein>
<reference evidence="9 10" key="1">
    <citation type="submission" date="2020-08" db="EMBL/GenBank/DDBJ databases">
        <title>Aphidius gifuensis genome sequencing and assembly.</title>
        <authorList>
            <person name="Du Z."/>
        </authorList>
    </citation>
    <scope>NUCLEOTIDE SEQUENCE [LARGE SCALE GENOMIC DNA]</scope>
    <source>
        <strain evidence="9">YNYX2018</strain>
        <tissue evidence="9">Adults</tissue>
    </source>
</reference>
<dbReference type="Pfam" id="PF13870">
    <property type="entry name" value="CCDC113_CCDC96_CC"/>
    <property type="match status" value="1"/>
</dbReference>
<evidence type="ECO:0000256" key="1">
    <source>
        <dbReference type="ARBA" id="ARBA00004138"/>
    </source>
</evidence>
<accession>A0A835CTK4</accession>
<evidence type="ECO:0000256" key="7">
    <source>
        <dbReference type="SAM" id="Coils"/>
    </source>
</evidence>
<dbReference type="PANTHER" id="PTHR15654">
    <property type="entry name" value="COILED-COIL DOMAIN-CONTAINING PROTEIN 113-RELATED"/>
    <property type="match status" value="1"/>
</dbReference>
<feature type="domain" description="CCDC113/CCDC96 coiled-coil" evidence="8">
    <location>
        <begin position="230"/>
        <end position="402"/>
    </location>
</feature>
<evidence type="ECO:0000256" key="6">
    <source>
        <dbReference type="ARBA" id="ARBA00044798"/>
    </source>
</evidence>
<dbReference type="EMBL" id="JACMRX010000003">
    <property type="protein sequence ID" value="KAF7993378.1"/>
    <property type="molecule type" value="Genomic_DNA"/>
</dbReference>
<dbReference type="InterPro" id="IPR025254">
    <property type="entry name" value="CCDC113/CCDC96_CC"/>
</dbReference>
<gene>
    <name evidence="9" type="ORF">HCN44_007881</name>
</gene>
<organism evidence="9 10">
    <name type="scientific">Aphidius gifuensis</name>
    <name type="common">Parasitoid wasp</name>
    <dbReference type="NCBI Taxonomy" id="684658"/>
    <lineage>
        <taxon>Eukaryota</taxon>
        <taxon>Metazoa</taxon>
        <taxon>Ecdysozoa</taxon>
        <taxon>Arthropoda</taxon>
        <taxon>Hexapoda</taxon>
        <taxon>Insecta</taxon>
        <taxon>Pterygota</taxon>
        <taxon>Neoptera</taxon>
        <taxon>Endopterygota</taxon>
        <taxon>Hymenoptera</taxon>
        <taxon>Apocrita</taxon>
        <taxon>Ichneumonoidea</taxon>
        <taxon>Braconidae</taxon>
        <taxon>Aphidiinae</taxon>
        <taxon>Aphidius</taxon>
    </lineage>
</organism>
<comment type="similarity">
    <text evidence="5">Belongs to the CFAP263 family.</text>
</comment>
<dbReference type="InterPro" id="IPR051885">
    <property type="entry name" value="CC_CF"/>
</dbReference>
<feature type="coiled-coil region" evidence="7">
    <location>
        <begin position="151"/>
        <end position="242"/>
    </location>
</feature>
<evidence type="ECO:0000256" key="2">
    <source>
        <dbReference type="ARBA" id="ARBA00022794"/>
    </source>
</evidence>
<evidence type="ECO:0000313" key="10">
    <source>
        <dbReference type="Proteomes" id="UP000639338"/>
    </source>
</evidence>
<evidence type="ECO:0000256" key="4">
    <source>
        <dbReference type="ARBA" id="ARBA00023273"/>
    </source>
</evidence>
<keyword evidence="4" id="KW-0966">Cell projection</keyword>
<comment type="subcellular location">
    <subcellularLocation>
        <location evidence="1">Cell projection</location>
        <location evidence="1">Cilium</location>
    </subcellularLocation>
</comment>
<feature type="coiled-coil region" evidence="7">
    <location>
        <begin position="276"/>
        <end position="394"/>
    </location>
</feature>
<keyword evidence="10" id="KW-1185">Reference proteome</keyword>
<dbReference type="GO" id="GO:0060271">
    <property type="term" value="P:cilium assembly"/>
    <property type="evidence" value="ECO:0007669"/>
    <property type="project" value="TreeGrafter"/>
</dbReference>
<sequence length="438" mass="51185">MSSIKKSIGSSLASRTTYGFEEEPRYDDMTIEELTECLDSSIRTNKILEMENDMFEHYLSRHDPQSLIAMTHVLDTAKRIQRVASQLIPESSDQNLVESTSGIYSIYEPIPRSPSKLTSSQTLNTLSGSGQFSSKLIPHVKRLRITLTRRAEMATEETEETKKNMLALEKETMKKKESIQAQMEEIQTRIQDIHETKNHLEENIVKKGVDPLTGKISAKKFIRFMNDLTKKADRELEKLRLKNFTTKGQIKHVTEQLKQKQQLGESLHPIDFQAVAIENQEILDKIENKNKQLEELKMVTGHYNLKLISHKNKLAEQTIKLNNMKEEISNKQYQMEKLKIQEECLQTEIEDIQKQIENIKKLTDKYHLPDVMEFIQVQTELREMKKTYDRLERHQKIQKTAVSNIKNKRQLYKNELDTKTSNHSQFFEGLRESQIFLN</sequence>
<proteinExistence type="inferred from homology"/>
<dbReference type="AlphaFoldDB" id="A0A835CTK4"/>
<dbReference type="Proteomes" id="UP000639338">
    <property type="component" value="Unassembled WGS sequence"/>
</dbReference>